<dbReference type="Proteomes" id="UP000799424">
    <property type="component" value="Unassembled WGS sequence"/>
</dbReference>
<keyword evidence="1" id="KW-0472">Membrane</keyword>
<dbReference type="Pfam" id="PF11374">
    <property type="entry name" value="DUF3176"/>
    <property type="match status" value="1"/>
</dbReference>
<feature type="transmembrane region" description="Helical" evidence="1">
    <location>
        <begin position="27"/>
        <end position="50"/>
    </location>
</feature>
<feature type="transmembrane region" description="Helical" evidence="1">
    <location>
        <begin position="522"/>
        <end position="542"/>
    </location>
</feature>
<feature type="transmembrane region" description="Helical" evidence="1">
    <location>
        <begin position="70"/>
        <end position="90"/>
    </location>
</feature>
<dbReference type="EMBL" id="MU006249">
    <property type="protein sequence ID" value="KAF2818751.1"/>
    <property type="molecule type" value="Genomic_DNA"/>
</dbReference>
<keyword evidence="3" id="KW-1185">Reference proteome</keyword>
<dbReference type="PANTHER" id="PTHR35394:SF5">
    <property type="entry name" value="DUF3176 DOMAIN-CONTAINING PROTEIN"/>
    <property type="match status" value="1"/>
</dbReference>
<dbReference type="InterPro" id="IPR021514">
    <property type="entry name" value="DUF3176"/>
</dbReference>
<accession>A0A6A6ZCA7</accession>
<keyword evidence="1" id="KW-1133">Transmembrane helix</keyword>
<proteinExistence type="predicted"/>
<name>A0A6A6ZCA7_9PLEO</name>
<sequence>MEGDIQQSVTKRPRKTLRPLRERASLFGWWWELAAVVVSLVSMSLILTILCYMNNRLLSDWKLPIQLNSLIAIFSTFARSALLVALAGGLSQLKWNHFEKQHSTLDRLQIHDEASRGPWGSVMYLFRMRKDMRAIAALGAVLTILALAFEPFTQQIIEFSPRQTLSSNATAYVLSAERFELKPMEGSHNKDTPALALLQNIIELLYNPSTKYTSHFVCPAADCFMPSHYSLGTCASCDELVTLNSSQMGCAYTYVRNGGDLLSPNDTRLNISKLDVDGFKLIAQRAGAARYLGPSDHYFANCSNMSSISKKIKTVRPKDGFYTKNQTEIYWPEDTMIFDKDSASKKTSPDSVDIVVVNIRALSSMFPKYENLYKWNGLETKLSRCRIKMCAIKTENATIQNGELKAVERRIPLILLEDEERKNNYTNVYSNNDTTSGSSEKIVLRLRLKRRNFGSAVALVMDRLATMEVTTDLLAEMRPDELVDMLSTALNAFMRSSQNVQRSKIPGVAYTTKTYVKVRWEWATLPGIIVLSAVVFLVLTILESDHSKQLFKTSVLTGYFYNIEGSSRENESSDMLQGFGRSGKHNYHSLLERSKGIKVRLTKCEDGRLVFEDESAQNGPED</sequence>
<protein>
    <submittedName>
        <fullName evidence="2">Uncharacterized protein</fullName>
    </submittedName>
</protein>
<dbReference type="AlphaFoldDB" id="A0A6A6ZCA7"/>
<organism evidence="2 3">
    <name type="scientific">Ophiobolus disseminans</name>
    <dbReference type="NCBI Taxonomy" id="1469910"/>
    <lineage>
        <taxon>Eukaryota</taxon>
        <taxon>Fungi</taxon>
        <taxon>Dikarya</taxon>
        <taxon>Ascomycota</taxon>
        <taxon>Pezizomycotina</taxon>
        <taxon>Dothideomycetes</taxon>
        <taxon>Pleosporomycetidae</taxon>
        <taxon>Pleosporales</taxon>
        <taxon>Pleosporineae</taxon>
        <taxon>Phaeosphaeriaceae</taxon>
        <taxon>Ophiobolus</taxon>
    </lineage>
</organism>
<dbReference type="PANTHER" id="PTHR35394">
    <property type="entry name" value="DUF3176 DOMAIN-CONTAINING PROTEIN"/>
    <property type="match status" value="1"/>
</dbReference>
<dbReference type="OrthoDB" id="5376804at2759"/>
<keyword evidence="1" id="KW-0812">Transmembrane</keyword>
<evidence type="ECO:0000313" key="3">
    <source>
        <dbReference type="Proteomes" id="UP000799424"/>
    </source>
</evidence>
<gene>
    <name evidence="2" type="ORF">CC86DRAFT_153528</name>
</gene>
<evidence type="ECO:0000313" key="2">
    <source>
        <dbReference type="EMBL" id="KAF2818751.1"/>
    </source>
</evidence>
<feature type="transmembrane region" description="Helical" evidence="1">
    <location>
        <begin position="134"/>
        <end position="152"/>
    </location>
</feature>
<reference evidence="2" key="1">
    <citation type="journal article" date="2020" name="Stud. Mycol.">
        <title>101 Dothideomycetes genomes: a test case for predicting lifestyles and emergence of pathogens.</title>
        <authorList>
            <person name="Haridas S."/>
            <person name="Albert R."/>
            <person name="Binder M."/>
            <person name="Bloem J."/>
            <person name="Labutti K."/>
            <person name="Salamov A."/>
            <person name="Andreopoulos B."/>
            <person name="Baker S."/>
            <person name="Barry K."/>
            <person name="Bills G."/>
            <person name="Bluhm B."/>
            <person name="Cannon C."/>
            <person name="Castanera R."/>
            <person name="Culley D."/>
            <person name="Daum C."/>
            <person name="Ezra D."/>
            <person name="Gonzalez J."/>
            <person name="Henrissat B."/>
            <person name="Kuo A."/>
            <person name="Liang C."/>
            <person name="Lipzen A."/>
            <person name="Lutzoni F."/>
            <person name="Magnuson J."/>
            <person name="Mondo S."/>
            <person name="Nolan M."/>
            <person name="Ohm R."/>
            <person name="Pangilinan J."/>
            <person name="Park H.-J."/>
            <person name="Ramirez L."/>
            <person name="Alfaro M."/>
            <person name="Sun H."/>
            <person name="Tritt A."/>
            <person name="Yoshinaga Y."/>
            <person name="Zwiers L.-H."/>
            <person name="Turgeon B."/>
            <person name="Goodwin S."/>
            <person name="Spatafora J."/>
            <person name="Crous P."/>
            <person name="Grigoriev I."/>
        </authorList>
    </citation>
    <scope>NUCLEOTIDE SEQUENCE</scope>
    <source>
        <strain evidence="2">CBS 113818</strain>
    </source>
</reference>
<evidence type="ECO:0000256" key="1">
    <source>
        <dbReference type="SAM" id="Phobius"/>
    </source>
</evidence>